<feature type="repeat" description="ANK" evidence="3">
    <location>
        <begin position="877"/>
        <end position="901"/>
    </location>
</feature>
<dbReference type="InterPro" id="IPR027417">
    <property type="entry name" value="P-loop_NTPase"/>
</dbReference>
<feature type="repeat" description="ANK" evidence="3">
    <location>
        <begin position="740"/>
        <end position="764"/>
    </location>
</feature>
<proteinExistence type="predicted"/>
<keyword evidence="1" id="KW-0677">Repeat</keyword>
<dbReference type="Pfam" id="PF24883">
    <property type="entry name" value="NPHP3_N"/>
    <property type="match status" value="1"/>
</dbReference>
<dbReference type="GO" id="GO:0003824">
    <property type="term" value="F:catalytic activity"/>
    <property type="evidence" value="ECO:0007669"/>
    <property type="project" value="InterPro"/>
</dbReference>
<dbReference type="EMBL" id="JAANBB010000012">
    <property type="protein sequence ID" value="KAF7556386.1"/>
    <property type="molecule type" value="Genomic_DNA"/>
</dbReference>
<reference evidence="7" key="1">
    <citation type="submission" date="2020-03" db="EMBL/GenBank/DDBJ databases">
        <title>Draft Genome Sequence of Cylindrodendrum hubeiense.</title>
        <authorList>
            <person name="Buettner E."/>
            <person name="Kellner H."/>
        </authorList>
    </citation>
    <scope>NUCLEOTIDE SEQUENCE</scope>
    <source>
        <strain evidence="7">IHI 201604</strain>
    </source>
</reference>
<dbReference type="Pfam" id="PF01048">
    <property type="entry name" value="PNP_UDP_1"/>
    <property type="match status" value="1"/>
</dbReference>
<evidence type="ECO:0000313" key="7">
    <source>
        <dbReference type="EMBL" id="KAF7556386.1"/>
    </source>
</evidence>
<sequence>MSYQQPSRRDDFEIAIICALPIEYDAVSYIFDEFWDEIGDQYGRAAGDQNTYTTGRVGKYDVVLALLPHMGKANAASTAASLCSSYGGLQVALLVGVCGGVPYGRKGEILLGDVVVSKTLIQYDFGRQYPDKFVCKNTIDDSLGRPNKNIRSLLALFETDLGLKRLEARTAYFLQQLQANAIPARRQGKYDYPGPAEDRLFNPTYRHKHYRSIASDLDVIAFEMEGAGVWEEMPCIVVKGVCDYADSHKHKGWQDYAAATAASASKAILERYIRPDKSMDASTGSAREEDRQREERRREVEQLLQRIYTSPYKDRKDRSPERTPGTCEWFTSHRIFQNWHDSTEASLLWVSADPGCGKSVLAKHLVDTVLPSTDSRTTCYFFFKDDFNDQRSPAGALCCILRQIFIQKPALLSISLLKRFREDGMNLLQSFQDLWDIFISIASHQSAGEIICILDALDECEESEGGGRTQIAGALSELYAGRTRTFTLKILLTSRPYIHIQRNFQSLEDRVPTIHLHGEDETEVNKIQREIDIVIRSRLDDLSTRLKLLPEERQVLQEELTRVPNRTYLWVHLICDFIKNSIIISPSTLHETIEQQVNDRAFFNYSAKYWAAHMRIADVKDDEAMTQNMLRLCDAQWQGFFPWFEVYWTATRKSNSYPEHLTPLIIASFFGLRDAVCLLLGAGNFDIDAIDEVYGRSALSWAARNGYEDVVNLLLRKRAPVRMFWKLRSKRSMINKKDKSGIMPIRLAVQEGHAGVMKLLLDTGKVDLKDQHNQSLLFLATKNCHEAIVKLLLDTGKIDPDSKDDYEQRTPISYASQYGHVAIVKLLLDTGKVDPESKDDDEQRTPISYAAENGHGAIVKLLLDTGKADPDSMDDDKQRTPISYAAQYGHEAIVKLLLDTGKVDPDSKDQFKWTPIFYASQYGHVAIVKLLLDTGKVDPDSKDNYEQRTPISYASQYGHIATTKLLLDTGKVDPDSKGDYKKRTPISYAAHHGHGAIVKLLLDTGKVDPDSKDQFEWTPIFYASQYGHVAIVKLLLETGKVNPNSKDDQGYTLVSYAAPYGHEAIVKLLLNTGKVHANSKDQQE</sequence>
<dbReference type="AlphaFoldDB" id="A0A9P5HES3"/>
<dbReference type="SUPFAM" id="SSF48403">
    <property type="entry name" value="Ankyrin repeat"/>
    <property type="match status" value="1"/>
</dbReference>
<dbReference type="PROSITE" id="PS50297">
    <property type="entry name" value="ANK_REP_REGION"/>
    <property type="match status" value="6"/>
</dbReference>
<dbReference type="PANTHER" id="PTHR24198:SF165">
    <property type="entry name" value="ANKYRIN REPEAT-CONTAINING PROTEIN-RELATED"/>
    <property type="match status" value="1"/>
</dbReference>
<feature type="repeat" description="ANK" evidence="3">
    <location>
        <begin position="842"/>
        <end position="866"/>
    </location>
</feature>
<dbReference type="SMART" id="SM00248">
    <property type="entry name" value="ANK"/>
    <property type="match status" value="12"/>
</dbReference>
<dbReference type="Proteomes" id="UP000722485">
    <property type="component" value="Unassembled WGS sequence"/>
</dbReference>
<feature type="domain" description="Nucleoside phosphorylase" evidence="5">
    <location>
        <begin position="13"/>
        <end position="274"/>
    </location>
</feature>
<evidence type="ECO:0000259" key="6">
    <source>
        <dbReference type="Pfam" id="PF24883"/>
    </source>
</evidence>
<dbReference type="PROSITE" id="PS50088">
    <property type="entry name" value="ANK_REPEAT"/>
    <property type="match status" value="6"/>
</dbReference>
<dbReference type="InterPro" id="IPR035994">
    <property type="entry name" value="Nucleoside_phosphorylase_sf"/>
</dbReference>
<comment type="caution">
    <text evidence="7">The sequence shown here is derived from an EMBL/GenBank/DDBJ whole genome shotgun (WGS) entry which is preliminary data.</text>
</comment>
<dbReference type="InterPro" id="IPR036770">
    <property type="entry name" value="Ankyrin_rpt-contain_sf"/>
</dbReference>
<evidence type="ECO:0000313" key="8">
    <source>
        <dbReference type="Proteomes" id="UP000722485"/>
    </source>
</evidence>
<evidence type="ECO:0000256" key="3">
    <source>
        <dbReference type="PROSITE-ProRule" id="PRU00023"/>
    </source>
</evidence>
<dbReference type="Pfam" id="PF12796">
    <property type="entry name" value="Ank_2"/>
    <property type="match status" value="4"/>
</dbReference>
<dbReference type="OrthoDB" id="194358at2759"/>
<protein>
    <submittedName>
        <fullName evidence="7">Uncharacterized protein</fullName>
    </submittedName>
</protein>
<keyword evidence="2 3" id="KW-0040">ANK repeat</keyword>
<dbReference type="Gene3D" id="3.40.50.300">
    <property type="entry name" value="P-loop containing nucleotide triphosphate hydrolases"/>
    <property type="match status" value="1"/>
</dbReference>
<dbReference type="InterPro" id="IPR000845">
    <property type="entry name" value="Nucleoside_phosphorylase_d"/>
</dbReference>
<dbReference type="InterPro" id="IPR002110">
    <property type="entry name" value="Ankyrin_rpt"/>
</dbReference>
<feature type="region of interest" description="Disordered" evidence="4">
    <location>
        <begin position="278"/>
        <end position="298"/>
    </location>
</feature>
<organism evidence="7 8">
    <name type="scientific">Cylindrodendrum hubeiense</name>
    <dbReference type="NCBI Taxonomy" id="595255"/>
    <lineage>
        <taxon>Eukaryota</taxon>
        <taxon>Fungi</taxon>
        <taxon>Dikarya</taxon>
        <taxon>Ascomycota</taxon>
        <taxon>Pezizomycotina</taxon>
        <taxon>Sordariomycetes</taxon>
        <taxon>Hypocreomycetidae</taxon>
        <taxon>Hypocreales</taxon>
        <taxon>Nectriaceae</taxon>
        <taxon>Cylindrodendrum</taxon>
    </lineage>
</organism>
<feature type="repeat" description="ANK" evidence="3">
    <location>
        <begin position="694"/>
        <end position="721"/>
    </location>
</feature>
<evidence type="ECO:0000256" key="2">
    <source>
        <dbReference type="ARBA" id="ARBA00023043"/>
    </source>
</evidence>
<dbReference type="GO" id="GO:0009116">
    <property type="term" value="P:nucleoside metabolic process"/>
    <property type="evidence" value="ECO:0007669"/>
    <property type="project" value="InterPro"/>
</dbReference>
<feature type="repeat" description="ANK" evidence="3">
    <location>
        <begin position="807"/>
        <end position="831"/>
    </location>
</feature>
<dbReference type="SUPFAM" id="SSF52540">
    <property type="entry name" value="P-loop containing nucleoside triphosphate hydrolases"/>
    <property type="match status" value="1"/>
</dbReference>
<evidence type="ECO:0000256" key="4">
    <source>
        <dbReference type="SAM" id="MobiDB-lite"/>
    </source>
</evidence>
<evidence type="ECO:0000259" key="5">
    <source>
        <dbReference type="Pfam" id="PF01048"/>
    </source>
</evidence>
<dbReference type="InterPro" id="IPR056884">
    <property type="entry name" value="NPHP3-like_N"/>
</dbReference>
<dbReference type="Gene3D" id="1.25.40.20">
    <property type="entry name" value="Ankyrin repeat-containing domain"/>
    <property type="match status" value="4"/>
</dbReference>
<feature type="domain" description="Nephrocystin 3-like N-terminal" evidence="6">
    <location>
        <begin position="325"/>
        <end position="495"/>
    </location>
</feature>
<gene>
    <name evidence="7" type="ORF">G7Z17_g1435</name>
</gene>
<dbReference type="Gene3D" id="3.40.50.1580">
    <property type="entry name" value="Nucleoside phosphorylase domain"/>
    <property type="match status" value="1"/>
</dbReference>
<feature type="compositionally biased region" description="Basic and acidic residues" evidence="4">
    <location>
        <begin position="286"/>
        <end position="298"/>
    </location>
</feature>
<feature type="repeat" description="ANK" evidence="3">
    <location>
        <begin position="981"/>
        <end position="1005"/>
    </location>
</feature>
<dbReference type="SUPFAM" id="SSF53167">
    <property type="entry name" value="Purine and uridine phosphorylases"/>
    <property type="match status" value="1"/>
</dbReference>
<dbReference type="PANTHER" id="PTHR24198">
    <property type="entry name" value="ANKYRIN REPEAT AND PROTEIN KINASE DOMAIN-CONTAINING PROTEIN"/>
    <property type="match status" value="1"/>
</dbReference>
<keyword evidence="8" id="KW-1185">Reference proteome</keyword>
<evidence type="ECO:0000256" key="1">
    <source>
        <dbReference type="ARBA" id="ARBA00022737"/>
    </source>
</evidence>
<dbReference type="Pfam" id="PF00023">
    <property type="entry name" value="Ank"/>
    <property type="match status" value="2"/>
</dbReference>
<name>A0A9P5HES3_9HYPO</name>
<accession>A0A9P5HES3</accession>